<organism evidence="3 4">
    <name type="scientific">Eragrostis curvula</name>
    <name type="common">weeping love grass</name>
    <dbReference type="NCBI Taxonomy" id="38414"/>
    <lineage>
        <taxon>Eukaryota</taxon>
        <taxon>Viridiplantae</taxon>
        <taxon>Streptophyta</taxon>
        <taxon>Embryophyta</taxon>
        <taxon>Tracheophyta</taxon>
        <taxon>Spermatophyta</taxon>
        <taxon>Magnoliopsida</taxon>
        <taxon>Liliopsida</taxon>
        <taxon>Poales</taxon>
        <taxon>Poaceae</taxon>
        <taxon>PACMAD clade</taxon>
        <taxon>Chloridoideae</taxon>
        <taxon>Eragrostideae</taxon>
        <taxon>Eragrostidinae</taxon>
        <taxon>Eragrostis</taxon>
    </lineage>
</organism>
<reference evidence="3 4" key="1">
    <citation type="journal article" date="2019" name="Sci. Rep.">
        <title>A high-quality genome of Eragrostis curvula grass provides insights into Poaceae evolution and supports new strategies to enhance forage quality.</title>
        <authorList>
            <person name="Carballo J."/>
            <person name="Santos B.A.C.M."/>
            <person name="Zappacosta D."/>
            <person name="Garbus I."/>
            <person name="Selva J.P."/>
            <person name="Gallo C.A."/>
            <person name="Diaz A."/>
            <person name="Albertini E."/>
            <person name="Caccamo M."/>
            <person name="Echenique V."/>
        </authorList>
    </citation>
    <scope>NUCLEOTIDE SEQUENCE [LARGE SCALE GENOMIC DNA]</scope>
    <source>
        <strain evidence="4">cv. Victoria</strain>
        <tissue evidence="3">Leaf</tissue>
    </source>
</reference>
<feature type="region of interest" description="Disordered" evidence="2">
    <location>
        <begin position="287"/>
        <end position="307"/>
    </location>
</feature>
<dbReference type="OrthoDB" id="10674732at2759"/>
<comment type="caution">
    <text evidence="3">The sequence shown here is derived from an EMBL/GenBank/DDBJ whole genome shotgun (WGS) entry which is preliminary data.</text>
</comment>
<feature type="non-terminal residue" evidence="3">
    <location>
        <position position="1"/>
    </location>
</feature>
<feature type="region of interest" description="Disordered" evidence="2">
    <location>
        <begin position="206"/>
        <end position="261"/>
    </location>
</feature>
<dbReference type="Gramene" id="TVU50108">
    <property type="protein sequence ID" value="TVU50108"/>
    <property type="gene ID" value="EJB05_01465"/>
</dbReference>
<feature type="compositionally biased region" description="Basic and acidic residues" evidence="2">
    <location>
        <begin position="290"/>
        <end position="300"/>
    </location>
</feature>
<proteinExistence type="predicted"/>
<keyword evidence="4" id="KW-1185">Reference proteome</keyword>
<feature type="coiled-coil region" evidence="1">
    <location>
        <begin position="100"/>
        <end position="141"/>
    </location>
</feature>
<evidence type="ECO:0000256" key="2">
    <source>
        <dbReference type="SAM" id="MobiDB-lite"/>
    </source>
</evidence>
<dbReference type="Proteomes" id="UP000324897">
    <property type="component" value="Chromosome 6"/>
</dbReference>
<dbReference type="AlphaFoldDB" id="A0A5J9WPL3"/>
<name>A0A5J9WPL3_9POAL</name>
<evidence type="ECO:0000313" key="4">
    <source>
        <dbReference type="Proteomes" id="UP000324897"/>
    </source>
</evidence>
<dbReference type="EMBL" id="RWGY01000002">
    <property type="protein sequence ID" value="TVU50108.1"/>
    <property type="molecule type" value="Genomic_DNA"/>
</dbReference>
<protein>
    <submittedName>
        <fullName evidence="3">Uncharacterized protein</fullName>
    </submittedName>
</protein>
<keyword evidence="1" id="KW-0175">Coiled coil</keyword>
<feature type="compositionally biased region" description="Polar residues" evidence="2">
    <location>
        <begin position="231"/>
        <end position="244"/>
    </location>
</feature>
<evidence type="ECO:0000313" key="3">
    <source>
        <dbReference type="EMBL" id="TVU50108.1"/>
    </source>
</evidence>
<gene>
    <name evidence="3" type="ORF">EJB05_01465</name>
</gene>
<accession>A0A5J9WPL3</accession>
<evidence type="ECO:0000256" key="1">
    <source>
        <dbReference type="SAM" id="Coils"/>
    </source>
</evidence>
<feature type="compositionally biased region" description="Basic and acidic residues" evidence="2">
    <location>
        <begin position="206"/>
        <end position="216"/>
    </location>
</feature>
<sequence length="378" mass="42114">MSAGAELVGMAEYDYDSDEDDLLDYDSDADSHHPSRECMVVEAGGGSRRNVHDVAAQPDLAAAATTADAGAAAEAAPLLVTQAQQETPPASADLRGGDDLERLLQRQHELAEAARRLKEERERLEHEVAQRQAQRERVRAHGREARQRILAEAGNLVPRYTRPSQNVAAAATLLRALPQPSNEDQRRIQGELKDLLDLAAVQQAEREQSSAARRWESSVSYRTPSKPRVQPESSVHQTPEQSGTGDAPPVHQRIGRIRDARDILRARRREQGRGPRCETEDFVYAPRRGGRFDPEEDKPRVPVPAGPRAFGRAILRAPVPQRFRPPSNITKYNGETNPAWWLEDYRLACQAGGATDERFIIRNLPLLLADSARTWLEH</sequence>